<dbReference type="InterPro" id="IPR029058">
    <property type="entry name" value="AB_hydrolase_fold"/>
</dbReference>
<proteinExistence type="inferred from homology"/>
<keyword evidence="3" id="KW-0378">Hydrolase</keyword>
<evidence type="ECO:0000313" key="7">
    <source>
        <dbReference type="Proteomes" id="UP000285301"/>
    </source>
</evidence>
<keyword evidence="4" id="KW-0325">Glycoprotein</keyword>
<comment type="similarity">
    <text evidence="1">Belongs to the type-B carboxylesterase/lipase family.</text>
</comment>
<accession>A0A3S3P090</accession>
<evidence type="ECO:0000256" key="1">
    <source>
        <dbReference type="ARBA" id="ARBA00005964"/>
    </source>
</evidence>
<dbReference type="GO" id="GO:0003990">
    <property type="term" value="F:acetylcholinesterase activity"/>
    <property type="evidence" value="ECO:0007669"/>
    <property type="project" value="TreeGrafter"/>
</dbReference>
<dbReference type="InterPro" id="IPR050654">
    <property type="entry name" value="AChE-related_enzymes"/>
</dbReference>
<dbReference type="STRING" id="1965070.A0A3S3P090"/>
<evidence type="ECO:0000256" key="3">
    <source>
        <dbReference type="ARBA" id="ARBA00022801"/>
    </source>
</evidence>
<dbReference type="PANTHER" id="PTHR43918">
    <property type="entry name" value="ACETYLCHOLINESTERASE"/>
    <property type="match status" value="1"/>
</dbReference>
<protein>
    <submittedName>
        <fullName evidence="6">Acetylcholinesterase-like protein</fullName>
    </submittedName>
</protein>
<organism evidence="6 7">
    <name type="scientific">Dinothrombium tinctorium</name>
    <dbReference type="NCBI Taxonomy" id="1965070"/>
    <lineage>
        <taxon>Eukaryota</taxon>
        <taxon>Metazoa</taxon>
        <taxon>Ecdysozoa</taxon>
        <taxon>Arthropoda</taxon>
        <taxon>Chelicerata</taxon>
        <taxon>Arachnida</taxon>
        <taxon>Acari</taxon>
        <taxon>Acariformes</taxon>
        <taxon>Trombidiformes</taxon>
        <taxon>Prostigmata</taxon>
        <taxon>Anystina</taxon>
        <taxon>Parasitengona</taxon>
        <taxon>Trombidioidea</taxon>
        <taxon>Trombidiidae</taxon>
        <taxon>Dinothrombium</taxon>
    </lineage>
</organism>
<feature type="domain" description="Carboxylesterase type B" evidence="5">
    <location>
        <begin position="6"/>
        <end position="65"/>
    </location>
</feature>
<evidence type="ECO:0000313" key="6">
    <source>
        <dbReference type="EMBL" id="RWS12654.1"/>
    </source>
</evidence>
<evidence type="ECO:0000256" key="4">
    <source>
        <dbReference type="ARBA" id="ARBA00023180"/>
    </source>
</evidence>
<dbReference type="Proteomes" id="UP000285301">
    <property type="component" value="Unassembled WGS sequence"/>
</dbReference>
<dbReference type="InterPro" id="IPR002018">
    <property type="entry name" value="CarbesteraseB"/>
</dbReference>
<dbReference type="Pfam" id="PF00135">
    <property type="entry name" value="COesterase"/>
    <property type="match status" value="2"/>
</dbReference>
<dbReference type="EMBL" id="NCKU01001238">
    <property type="protein sequence ID" value="RWS12654.1"/>
    <property type="molecule type" value="Genomic_DNA"/>
</dbReference>
<dbReference type="GO" id="GO:0019695">
    <property type="term" value="P:choline metabolic process"/>
    <property type="evidence" value="ECO:0007669"/>
    <property type="project" value="TreeGrafter"/>
</dbReference>
<dbReference type="GO" id="GO:0005615">
    <property type="term" value="C:extracellular space"/>
    <property type="evidence" value="ECO:0007669"/>
    <property type="project" value="TreeGrafter"/>
</dbReference>
<dbReference type="GO" id="GO:0005886">
    <property type="term" value="C:plasma membrane"/>
    <property type="evidence" value="ECO:0007669"/>
    <property type="project" value="TreeGrafter"/>
</dbReference>
<gene>
    <name evidence="6" type="ORF">B4U79_10697</name>
</gene>
<dbReference type="GO" id="GO:0006581">
    <property type="term" value="P:acetylcholine catabolic process"/>
    <property type="evidence" value="ECO:0007669"/>
    <property type="project" value="TreeGrafter"/>
</dbReference>
<evidence type="ECO:0000259" key="5">
    <source>
        <dbReference type="Pfam" id="PF00135"/>
    </source>
</evidence>
<evidence type="ECO:0000256" key="2">
    <source>
        <dbReference type="ARBA" id="ARBA00022487"/>
    </source>
</evidence>
<dbReference type="AlphaFoldDB" id="A0A3S3P090"/>
<sequence length="301" mass="34344">MLAEVLVDIETGKVRGFIDKVYGKEIATFLGIPYAKPPIAEKRFMKPEKADNFTDGVFNATKLPNSWTLQNLLVKLYPMLGDELIPDSLVSSWRKSDFKRNSSLLIGTVINESPAPIIPYDPRNSLRILLHYFRANKLHVDVEKVINFYFANINIFDIKNSTIAHNNAFSDFAFNCPTTVFSSLYYRYNTVYRYLFAHKTVSSSPPCQTMGPCHADDDRFAFGTVLNATDFEASKQWMAVFSGFAKNGSTPWQNYYTSANGSLIAPYLVFTGNLTYDKVEYNYRNRECEFLNRMMFPGINS</sequence>
<comment type="caution">
    <text evidence="6">The sequence shown here is derived from an EMBL/GenBank/DDBJ whole genome shotgun (WGS) entry which is preliminary data.</text>
</comment>
<reference evidence="6 7" key="1">
    <citation type="journal article" date="2018" name="Gigascience">
        <title>Genomes of trombidid mites reveal novel predicted allergens and laterally-transferred genes associated with secondary metabolism.</title>
        <authorList>
            <person name="Dong X."/>
            <person name="Chaisiri K."/>
            <person name="Xia D."/>
            <person name="Armstrong S.D."/>
            <person name="Fang Y."/>
            <person name="Donnelly M.J."/>
            <person name="Kadowaki T."/>
            <person name="McGarry J.W."/>
            <person name="Darby A.C."/>
            <person name="Makepeace B.L."/>
        </authorList>
    </citation>
    <scope>NUCLEOTIDE SEQUENCE [LARGE SCALE GENOMIC DNA]</scope>
    <source>
        <strain evidence="6">UoL-WK</strain>
    </source>
</reference>
<feature type="domain" description="Carboxylesterase type B" evidence="5">
    <location>
        <begin position="140"/>
        <end position="255"/>
    </location>
</feature>
<keyword evidence="2" id="KW-0719">Serine esterase</keyword>
<name>A0A3S3P090_9ACAR</name>
<keyword evidence="7" id="KW-1185">Reference proteome</keyword>
<dbReference type="SUPFAM" id="SSF53474">
    <property type="entry name" value="alpha/beta-Hydrolases"/>
    <property type="match status" value="2"/>
</dbReference>
<dbReference type="PANTHER" id="PTHR43918:SF4">
    <property type="entry name" value="CARBOXYLIC ESTER HYDROLASE"/>
    <property type="match status" value="1"/>
</dbReference>
<dbReference type="Gene3D" id="3.40.50.1820">
    <property type="entry name" value="alpha/beta hydrolase"/>
    <property type="match status" value="2"/>
</dbReference>